<name>A0A9E6ULW7_9HYPH</name>
<sequence length="201" mass="22195">MLVAPFHVAILTGVSLSVLAYLHRTSRPRIHALAPDRDTEAGRLTPLDELAAPVECPQLKLVRIEGSAYFGAAQYVGDRLHEMRQRRPGQKRLLVMAKSMNFIDIAGAELWELEASRRRQAGGDLYFHRPRSAVIETWKKSGFLTRLGRDHLFDSKREAIATIFSQLDPAICAGCTARIFKECGPAPASATVGDARGEGTR</sequence>
<dbReference type="CDD" id="cd07042">
    <property type="entry name" value="STAS_SulP_like_sulfate_transporter"/>
    <property type="match status" value="1"/>
</dbReference>
<protein>
    <submittedName>
        <fullName evidence="2">Sodium-independent anion transporter</fullName>
    </submittedName>
</protein>
<dbReference type="SUPFAM" id="SSF52091">
    <property type="entry name" value="SpoIIaa-like"/>
    <property type="match status" value="1"/>
</dbReference>
<evidence type="ECO:0000313" key="3">
    <source>
        <dbReference type="Proteomes" id="UP000825701"/>
    </source>
</evidence>
<evidence type="ECO:0000313" key="2">
    <source>
        <dbReference type="EMBL" id="QZO01022.1"/>
    </source>
</evidence>
<dbReference type="EMBL" id="CP081869">
    <property type="protein sequence ID" value="QZO01022.1"/>
    <property type="molecule type" value="Genomic_DNA"/>
</dbReference>
<feature type="domain" description="STAS" evidence="1">
    <location>
        <begin position="57"/>
        <end position="163"/>
    </location>
</feature>
<reference evidence="2" key="1">
    <citation type="submission" date="2021-08" db="EMBL/GenBank/DDBJ databases">
        <authorList>
            <person name="Zhang H."/>
            <person name="Xu M."/>
            <person name="Yu Z."/>
            <person name="Yang L."/>
            <person name="Cai Y."/>
        </authorList>
    </citation>
    <scope>NUCLEOTIDE SEQUENCE</scope>
    <source>
        <strain evidence="2">CHL1</strain>
    </source>
</reference>
<dbReference type="AlphaFoldDB" id="A0A9E6ULW7"/>
<dbReference type="GO" id="GO:0016020">
    <property type="term" value="C:membrane"/>
    <property type="evidence" value="ECO:0007669"/>
    <property type="project" value="InterPro"/>
</dbReference>
<dbReference type="InterPro" id="IPR001902">
    <property type="entry name" value="SLC26A/SulP_fam"/>
</dbReference>
<dbReference type="PROSITE" id="PS50801">
    <property type="entry name" value="STAS"/>
    <property type="match status" value="1"/>
</dbReference>
<dbReference type="Gene3D" id="3.30.750.24">
    <property type="entry name" value="STAS domain"/>
    <property type="match status" value="1"/>
</dbReference>
<dbReference type="RefSeq" id="WP_261404243.1">
    <property type="nucleotide sequence ID" value="NZ_CP081869.1"/>
</dbReference>
<dbReference type="InterPro" id="IPR036513">
    <property type="entry name" value="STAS_dom_sf"/>
</dbReference>
<keyword evidence="3" id="KW-1185">Reference proteome</keyword>
<dbReference type="PANTHER" id="PTHR11814">
    <property type="entry name" value="SULFATE TRANSPORTER"/>
    <property type="match status" value="1"/>
</dbReference>
<dbReference type="GO" id="GO:0055085">
    <property type="term" value="P:transmembrane transport"/>
    <property type="evidence" value="ECO:0007669"/>
    <property type="project" value="InterPro"/>
</dbReference>
<dbReference type="KEGG" id="cmet:K6K41_05335"/>
<dbReference type="Proteomes" id="UP000825701">
    <property type="component" value="Chromosome"/>
</dbReference>
<proteinExistence type="predicted"/>
<organism evidence="2 3">
    <name type="scientific">Chenggangzhangella methanolivorans</name>
    <dbReference type="NCBI Taxonomy" id="1437009"/>
    <lineage>
        <taxon>Bacteria</taxon>
        <taxon>Pseudomonadati</taxon>
        <taxon>Pseudomonadota</taxon>
        <taxon>Alphaproteobacteria</taxon>
        <taxon>Hyphomicrobiales</taxon>
        <taxon>Methylopilaceae</taxon>
        <taxon>Chenggangzhangella</taxon>
    </lineage>
</organism>
<gene>
    <name evidence="2" type="ORF">K6K41_05335</name>
</gene>
<accession>A0A9E6ULW7</accession>
<dbReference type="InterPro" id="IPR002645">
    <property type="entry name" value="STAS_dom"/>
</dbReference>
<evidence type="ECO:0000259" key="1">
    <source>
        <dbReference type="PROSITE" id="PS50801"/>
    </source>
</evidence>
<dbReference type="Pfam" id="PF01740">
    <property type="entry name" value="STAS"/>
    <property type="match status" value="1"/>
</dbReference>